<evidence type="ECO:0000313" key="2">
    <source>
        <dbReference type="Proteomes" id="UP001163603"/>
    </source>
</evidence>
<dbReference type="Proteomes" id="UP001163603">
    <property type="component" value="Chromosome 1"/>
</dbReference>
<protein>
    <submittedName>
        <fullName evidence="1">Uncharacterized protein</fullName>
    </submittedName>
</protein>
<organism evidence="1 2">
    <name type="scientific">Pistacia integerrima</name>
    <dbReference type="NCBI Taxonomy" id="434235"/>
    <lineage>
        <taxon>Eukaryota</taxon>
        <taxon>Viridiplantae</taxon>
        <taxon>Streptophyta</taxon>
        <taxon>Embryophyta</taxon>
        <taxon>Tracheophyta</taxon>
        <taxon>Spermatophyta</taxon>
        <taxon>Magnoliopsida</taxon>
        <taxon>eudicotyledons</taxon>
        <taxon>Gunneridae</taxon>
        <taxon>Pentapetalae</taxon>
        <taxon>rosids</taxon>
        <taxon>malvids</taxon>
        <taxon>Sapindales</taxon>
        <taxon>Anacardiaceae</taxon>
        <taxon>Pistacia</taxon>
    </lineage>
</organism>
<reference evidence="2" key="1">
    <citation type="journal article" date="2023" name="G3 (Bethesda)">
        <title>Genome assembly and association tests identify interacting loci associated with vigor, precocity, and sex in interspecific pistachio rootstocks.</title>
        <authorList>
            <person name="Palmer W."/>
            <person name="Jacygrad E."/>
            <person name="Sagayaradj S."/>
            <person name="Cavanaugh K."/>
            <person name="Han R."/>
            <person name="Bertier L."/>
            <person name="Beede B."/>
            <person name="Kafkas S."/>
            <person name="Golino D."/>
            <person name="Preece J."/>
            <person name="Michelmore R."/>
        </authorList>
    </citation>
    <scope>NUCLEOTIDE SEQUENCE [LARGE SCALE GENOMIC DNA]</scope>
</reference>
<dbReference type="EMBL" id="CM047736">
    <property type="protein sequence ID" value="KAJ0051617.1"/>
    <property type="molecule type" value="Genomic_DNA"/>
</dbReference>
<comment type="caution">
    <text evidence="1">The sequence shown here is derived from an EMBL/GenBank/DDBJ whole genome shotgun (WGS) entry which is preliminary data.</text>
</comment>
<evidence type="ECO:0000313" key="1">
    <source>
        <dbReference type="EMBL" id="KAJ0051617.1"/>
    </source>
</evidence>
<accession>A0ACC0ZHV7</accession>
<sequence>MLKEVSYRETQTSVKASDEYNYTLIARMHKKLVIFAFTRGKICVY</sequence>
<proteinExistence type="predicted"/>
<gene>
    <name evidence="1" type="ORF">Pint_00689</name>
</gene>
<keyword evidence="2" id="KW-1185">Reference proteome</keyword>
<name>A0ACC0ZHV7_9ROSI</name>